<evidence type="ECO:0000313" key="4">
    <source>
        <dbReference type="Proteomes" id="UP000070578"/>
    </source>
</evidence>
<evidence type="ECO:0000259" key="2">
    <source>
        <dbReference type="Pfam" id="PF05532"/>
    </source>
</evidence>
<dbReference type="SUPFAM" id="SSF69047">
    <property type="entry name" value="Hypothetical protein YjbJ"/>
    <property type="match status" value="1"/>
</dbReference>
<reference evidence="3 4" key="2">
    <citation type="submission" date="2016-03" db="EMBL/GenBank/DDBJ databases">
        <title>New uncultured bacterium of the family Gallionellaceae from acid mine drainage: description and reconstruction of genome based on metagenomic analysis of microbial community.</title>
        <authorList>
            <person name="Kadnikov V."/>
            <person name="Ivasenko D."/>
            <person name="Beletsky A."/>
            <person name="Mardanov A."/>
            <person name="Danilova E."/>
            <person name="Pimenov N."/>
            <person name="Karnachuk O."/>
            <person name="Ravin N."/>
        </authorList>
    </citation>
    <scope>NUCLEOTIDE SEQUENCE [LARGE SCALE GENOMIC DNA]</scope>
    <source>
        <strain evidence="3">ShG14-8</strain>
    </source>
</reference>
<evidence type="ECO:0000256" key="1">
    <source>
        <dbReference type="ARBA" id="ARBA00009129"/>
    </source>
</evidence>
<comment type="caution">
    <text evidence="3">The sequence shown here is derived from an EMBL/GenBank/DDBJ whole genome shotgun (WGS) entry which is preliminary data.</text>
</comment>
<gene>
    <name evidence="3" type="ORF">AWT59_2814</name>
</gene>
<dbReference type="EMBL" id="LSLI01000103">
    <property type="protein sequence ID" value="KXS31054.1"/>
    <property type="molecule type" value="Genomic_DNA"/>
</dbReference>
<dbReference type="Proteomes" id="UP000070578">
    <property type="component" value="Unassembled WGS sequence"/>
</dbReference>
<dbReference type="InterPro" id="IPR008462">
    <property type="entry name" value="CsbD"/>
</dbReference>
<name>A0A139BPY8_9PROT</name>
<protein>
    <recommendedName>
        <fullName evidence="2">CsbD-like domain-containing protein</fullName>
    </recommendedName>
</protein>
<dbReference type="AlphaFoldDB" id="A0A139BPY8"/>
<sequence length="325" mass="34766">MSINKDQVKGRLEEAKGKVKELVGKVVGNKDLEVKGNIQKNVGAVQASAGDAKEDTLPLRSARILALMAASGSSLMISMPASAELSPALDRASFSVGVYRADPKFNASLNTPYGNLQSGDIGLGMKTMPRVKADIMIFDSQGLSFDYYQYKRGYTGAMTNNTNVNGTALTTVGNASLNIKLDFAKLDYKWWFGTGNTVIGLGAGAAYYMVSLNANATASINNATAGINTEYSNDAVAPLLEIGVRHAISPDLRLFADASGVKHSQGRLNGEIYNAAAGLEWFPIKNVGVVFDYSMSQFDLTRSDAIDVNLQLKLHGPSAFVKVRF</sequence>
<dbReference type="Pfam" id="PF05532">
    <property type="entry name" value="CsbD"/>
    <property type="match status" value="1"/>
</dbReference>
<dbReference type="Gene3D" id="1.10.1470.10">
    <property type="entry name" value="YjbJ"/>
    <property type="match status" value="1"/>
</dbReference>
<feature type="domain" description="CsbD-like" evidence="2">
    <location>
        <begin position="6"/>
        <end position="55"/>
    </location>
</feature>
<reference evidence="3 4" key="1">
    <citation type="submission" date="2016-02" db="EMBL/GenBank/DDBJ databases">
        <authorList>
            <person name="Wen L."/>
            <person name="He K."/>
            <person name="Yang H."/>
        </authorList>
    </citation>
    <scope>NUCLEOTIDE SEQUENCE [LARGE SCALE GENOMIC DNA]</scope>
    <source>
        <strain evidence="3">ShG14-8</strain>
    </source>
</reference>
<dbReference type="PATRIC" id="fig|1796491.3.peg.3077"/>
<evidence type="ECO:0000313" key="3">
    <source>
        <dbReference type="EMBL" id="KXS31054.1"/>
    </source>
</evidence>
<accession>A0A139BPY8</accession>
<comment type="similarity">
    <text evidence="1">Belongs to the UPF0337 (CsbD) family.</text>
</comment>
<organism evidence="3 4">
    <name type="scientific">Candidatus Gallionella acididurans</name>
    <dbReference type="NCBI Taxonomy" id="1796491"/>
    <lineage>
        <taxon>Bacteria</taxon>
        <taxon>Pseudomonadati</taxon>
        <taxon>Pseudomonadota</taxon>
        <taxon>Betaproteobacteria</taxon>
        <taxon>Nitrosomonadales</taxon>
        <taxon>Gallionellaceae</taxon>
        <taxon>Gallionella</taxon>
    </lineage>
</organism>
<proteinExistence type="inferred from homology"/>
<dbReference type="InterPro" id="IPR036629">
    <property type="entry name" value="YjbJ_sf"/>
</dbReference>